<keyword evidence="2 4" id="KW-0808">Transferase</keyword>
<sequence length="360" mass="41708">MNDSNPIISVIVPVYNVENYLAKCIDSILNQSFKNFELLLIDDGSLDNSGMICDEYSLIDKRIKVFHIQNGGVSKARNLGIYKSIGFYISFVDSDDILLSDYFERMYEVSRLANNCNADVVSSGFTLLSTYTGKKTVYIAPPCKLYTKKDFRSHISDLEGSKIFNGPCNKLFRKDILILHDIKFPESLSFGEDLIFSYDYLSKCKTLVNIDYSGYVYLQTGKGLSGKHYSFDVYDKLIEKQYEAKCKFIENNIEGEAIWTYVDDTIIWRYTSFWQSLILSTGIGESLKNLRKYLDKYLSEKNYLTYKLSIVKEIKPSIVSKIILIDDSKLILFFIYCYSKSYFVYKKIKFFLKSKCEFKV</sequence>
<reference evidence="4 5" key="1">
    <citation type="submission" date="2023-04" db="EMBL/GenBank/DDBJ databases">
        <title>Draft genome sequence of acteroides sedimenti strain YN3PY1.</title>
        <authorList>
            <person name="Yoshida N."/>
        </authorList>
    </citation>
    <scope>NUCLEOTIDE SEQUENCE [LARGE SCALE GENOMIC DNA]</scope>
    <source>
        <strain evidence="4 5">YN3PY1</strain>
    </source>
</reference>
<evidence type="ECO:0000313" key="4">
    <source>
        <dbReference type="EMBL" id="BEG97880.1"/>
    </source>
</evidence>
<proteinExistence type="predicted"/>
<evidence type="ECO:0000256" key="2">
    <source>
        <dbReference type="ARBA" id="ARBA00022679"/>
    </source>
</evidence>
<accession>A0ABM8I6Z7</accession>
<dbReference type="Proteomes" id="UP001496674">
    <property type="component" value="Chromosome"/>
</dbReference>
<dbReference type="SUPFAM" id="SSF53448">
    <property type="entry name" value="Nucleotide-diphospho-sugar transferases"/>
    <property type="match status" value="1"/>
</dbReference>
<dbReference type="GO" id="GO:0016740">
    <property type="term" value="F:transferase activity"/>
    <property type="evidence" value="ECO:0007669"/>
    <property type="project" value="UniProtKB-KW"/>
</dbReference>
<dbReference type="EMBL" id="AP028055">
    <property type="protein sequence ID" value="BEG97880.1"/>
    <property type="molecule type" value="Genomic_DNA"/>
</dbReference>
<dbReference type="Gene3D" id="3.90.550.10">
    <property type="entry name" value="Spore Coat Polysaccharide Biosynthesis Protein SpsA, Chain A"/>
    <property type="match status" value="1"/>
</dbReference>
<protein>
    <submittedName>
        <fullName evidence="4">Glycosyl transferase</fullName>
    </submittedName>
</protein>
<dbReference type="Pfam" id="PF00535">
    <property type="entry name" value="Glycos_transf_2"/>
    <property type="match status" value="1"/>
</dbReference>
<dbReference type="InterPro" id="IPR029044">
    <property type="entry name" value="Nucleotide-diphossugar_trans"/>
</dbReference>
<evidence type="ECO:0000256" key="1">
    <source>
        <dbReference type="ARBA" id="ARBA00022676"/>
    </source>
</evidence>
<keyword evidence="1" id="KW-0328">Glycosyltransferase</keyword>
<dbReference type="CDD" id="cd00761">
    <property type="entry name" value="Glyco_tranf_GTA_type"/>
    <property type="match status" value="1"/>
</dbReference>
<evidence type="ECO:0000313" key="5">
    <source>
        <dbReference type="Proteomes" id="UP001496674"/>
    </source>
</evidence>
<keyword evidence="5" id="KW-1185">Reference proteome</keyword>
<organism evidence="4 5">
    <name type="scientific">Bacteroides sedimenti</name>
    <dbReference type="NCBI Taxonomy" id="2136147"/>
    <lineage>
        <taxon>Bacteria</taxon>
        <taxon>Pseudomonadati</taxon>
        <taxon>Bacteroidota</taxon>
        <taxon>Bacteroidia</taxon>
        <taxon>Bacteroidales</taxon>
        <taxon>Bacteroidaceae</taxon>
        <taxon>Bacteroides</taxon>
    </lineage>
</organism>
<dbReference type="PANTHER" id="PTHR22916">
    <property type="entry name" value="GLYCOSYLTRANSFERASE"/>
    <property type="match status" value="1"/>
</dbReference>
<gene>
    <name evidence="4" type="ORF">BSYN_01450</name>
</gene>
<evidence type="ECO:0000259" key="3">
    <source>
        <dbReference type="Pfam" id="PF00535"/>
    </source>
</evidence>
<dbReference type="PANTHER" id="PTHR22916:SF51">
    <property type="entry name" value="GLYCOSYLTRANSFERASE EPSH-RELATED"/>
    <property type="match status" value="1"/>
</dbReference>
<dbReference type="RefSeq" id="WP_353332334.1">
    <property type="nucleotide sequence ID" value="NZ_AP028055.1"/>
</dbReference>
<name>A0ABM8I6Z7_9BACE</name>
<feature type="domain" description="Glycosyltransferase 2-like" evidence="3">
    <location>
        <begin position="9"/>
        <end position="177"/>
    </location>
</feature>
<dbReference type="InterPro" id="IPR001173">
    <property type="entry name" value="Glyco_trans_2-like"/>
</dbReference>